<accession>A0A382USF4</accession>
<proteinExistence type="predicted"/>
<feature type="non-terminal residue" evidence="1">
    <location>
        <position position="287"/>
    </location>
</feature>
<sequence length="287" mass="32682">MDPFDVKKELELKKHQINAISLNSLSTVVSSIPIFSPNILFKEYYFFNNAKTFLSKSIPLERNVWLHEQSVIYIKSCSYWHQLFKDYNVKVHINWFKHDATHITISSAIKQLGGISTIYQRSFDDDDLPKAPLSTASDVVFSFNNDVKNESVIGSMIPYYVAVGYIGDYRFKLLEKPAKSVRENLQRKGAKHIIAYFDENTSDDNRWNPGHESARLDYGFLLEKVLSNSGLGLILKPKRSFDLKERLGPKMKMLKLAEDTGRCIILKGGTLKNHYPPAIAALASDIA</sequence>
<protein>
    <submittedName>
        <fullName evidence="1">Uncharacterized protein</fullName>
    </submittedName>
</protein>
<gene>
    <name evidence="1" type="ORF">METZ01_LOCUS390047</name>
</gene>
<organism evidence="1">
    <name type="scientific">marine metagenome</name>
    <dbReference type="NCBI Taxonomy" id="408172"/>
    <lineage>
        <taxon>unclassified sequences</taxon>
        <taxon>metagenomes</taxon>
        <taxon>ecological metagenomes</taxon>
    </lineage>
</organism>
<dbReference type="EMBL" id="UINC01146460">
    <property type="protein sequence ID" value="SVD37193.1"/>
    <property type="molecule type" value="Genomic_DNA"/>
</dbReference>
<reference evidence="1" key="1">
    <citation type="submission" date="2018-05" db="EMBL/GenBank/DDBJ databases">
        <authorList>
            <person name="Lanie J.A."/>
            <person name="Ng W.-L."/>
            <person name="Kazmierczak K.M."/>
            <person name="Andrzejewski T.M."/>
            <person name="Davidsen T.M."/>
            <person name="Wayne K.J."/>
            <person name="Tettelin H."/>
            <person name="Glass J.I."/>
            <person name="Rusch D."/>
            <person name="Podicherti R."/>
            <person name="Tsui H.-C.T."/>
            <person name="Winkler M.E."/>
        </authorList>
    </citation>
    <scope>NUCLEOTIDE SEQUENCE</scope>
</reference>
<evidence type="ECO:0000313" key="1">
    <source>
        <dbReference type="EMBL" id="SVD37193.1"/>
    </source>
</evidence>
<name>A0A382USF4_9ZZZZ</name>
<dbReference type="AlphaFoldDB" id="A0A382USF4"/>